<dbReference type="Proteomes" id="UP000245056">
    <property type="component" value="Unassembled WGS sequence"/>
</dbReference>
<gene>
    <name evidence="2" type="ORF">C9I49_25330</name>
    <name evidence="3" type="ORF">SAMN05216222_5013</name>
</gene>
<sequence>MKRSALAGLFVAATLLAPAAFAADDLCAVNLQKIKDAQPQMKVQSVELNARIKQAVENAQKEQAKGTEEGKKNCISLTERALNDIDDTDDGRE</sequence>
<keyword evidence="1" id="KW-0732">Signal</keyword>
<dbReference type="Proteomes" id="UP000198481">
    <property type="component" value="Chromosome I"/>
</dbReference>
<dbReference type="RefSeq" id="WP_092280278.1">
    <property type="nucleotide sequence ID" value="NZ_JBJGXP010000001.1"/>
</dbReference>
<evidence type="ECO:0000256" key="1">
    <source>
        <dbReference type="SAM" id="SignalP"/>
    </source>
</evidence>
<dbReference type="AlphaFoldDB" id="A0A1H2B8Y3"/>
<evidence type="ECO:0008006" key="6">
    <source>
        <dbReference type="Google" id="ProtNLM"/>
    </source>
</evidence>
<evidence type="ECO:0000313" key="2">
    <source>
        <dbReference type="EMBL" id="PWE39859.1"/>
    </source>
</evidence>
<dbReference type="OrthoDB" id="7026422at2"/>
<organism evidence="3 4">
    <name type="scientific">Pseudomonas prosekii</name>
    <dbReference type="NCBI Taxonomy" id="1148509"/>
    <lineage>
        <taxon>Bacteria</taxon>
        <taxon>Pseudomonadati</taxon>
        <taxon>Pseudomonadota</taxon>
        <taxon>Gammaproteobacteria</taxon>
        <taxon>Pseudomonadales</taxon>
        <taxon>Pseudomonadaceae</taxon>
        <taxon>Pseudomonas</taxon>
    </lineage>
</organism>
<name>A0A1H2B8Y3_9PSED</name>
<feature type="chain" id="PRO_5044058454" description="DUF1090 domain-containing protein" evidence="1">
    <location>
        <begin position="23"/>
        <end position="93"/>
    </location>
</feature>
<protein>
    <recommendedName>
        <fullName evidence="6">DUF1090 domain-containing protein</fullName>
    </recommendedName>
</protein>
<accession>A0A1H2B8Y3</accession>
<reference evidence="2 5" key="3">
    <citation type="submission" date="2018-05" db="EMBL/GenBank/DDBJ databases">
        <title>Genome sequences of two Antarctic strains of Pseudomonas prosekii: insights into adaptation to extreme conditions.</title>
        <authorList>
            <person name="Snopkova K."/>
            <person name="Dufkova K."/>
            <person name="Cejkova D."/>
            <person name="Sedlacek I."/>
            <person name="Smajs D."/>
        </authorList>
    </citation>
    <scope>NUCLEOTIDE SEQUENCE [LARGE SCALE GENOMIC DNA]</scope>
    <source>
        <strain evidence="2 5">P2673</strain>
    </source>
</reference>
<dbReference type="EMBL" id="LT629762">
    <property type="protein sequence ID" value="SDT54691.1"/>
    <property type="molecule type" value="Genomic_DNA"/>
</dbReference>
<evidence type="ECO:0000313" key="5">
    <source>
        <dbReference type="Proteomes" id="UP000245056"/>
    </source>
</evidence>
<dbReference type="EMBL" id="QFAW01000051">
    <property type="protein sequence ID" value="PWE39859.1"/>
    <property type="molecule type" value="Genomic_DNA"/>
</dbReference>
<reference evidence="4" key="1">
    <citation type="submission" date="2016-10" db="EMBL/GenBank/DDBJ databases">
        <authorList>
            <person name="Varghese N."/>
            <person name="Submissions S."/>
        </authorList>
    </citation>
    <scope>NUCLEOTIDE SEQUENCE [LARGE SCALE GENOMIC DNA]</scope>
    <source>
        <strain evidence="4">LMG 26867</strain>
    </source>
</reference>
<evidence type="ECO:0000313" key="3">
    <source>
        <dbReference type="EMBL" id="SDT54691.1"/>
    </source>
</evidence>
<evidence type="ECO:0000313" key="4">
    <source>
        <dbReference type="Proteomes" id="UP000198481"/>
    </source>
</evidence>
<feature type="signal peptide" evidence="1">
    <location>
        <begin position="1"/>
        <end position="22"/>
    </location>
</feature>
<proteinExistence type="predicted"/>
<reference evidence="3" key="2">
    <citation type="submission" date="2016-10" db="EMBL/GenBank/DDBJ databases">
        <authorList>
            <person name="de Groot N.N."/>
        </authorList>
    </citation>
    <scope>NUCLEOTIDE SEQUENCE [LARGE SCALE GENOMIC DNA]</scope>
    <source>
        <strain evidence="3">LMG 26867</strain>
    </source>
</reference>